<dbReference type="FunCoup" id="A0A1X2HI87">
    <property type="interactions" value="959"/>
</dbReference>
<evidence type="ECO:0000256" key="5">
    <source>
        <dbReference type="SAM" id="MobiDB-lite"/>
    </source>
</evidence>
<dbReference type="InterPro" id="IPR036322">
    <property type="entry name" value="WD40_repeat_dom_sf"/>
</dbReference>
<protein>
    <submittedName>
        <fullName evidence="6">WD40-repeat-containing domain protein</fullName>
    </submittedName>
</protein>
<evidence type="ECO:0000256" key="4">
    <source>
        <dbReference type="PROSITE-ProRule" id="PRU00221"/>
    </source>
</evidence>
<reference evidence="6 7" key="1">
    <citation type="submission" date="2016-07" db="EMBL/GenBank/DDBJ databases">
        <title>Pervasive Adenine N6-methylation of Active Genes in Fungi.</title>
        <authorList>
            <consortium name="DOE Joint Genome Institute"/>
            <person name="Mondo S.J."/>
            <person name="Dannebaum R.O."/>
            <person name="Kuo R.C."/>
            <person name="Labutti K."/>
            <person name="Haridas S."/>
            <person name="Kuo A."/>
            <person name="Salamov A."/>
            <person name="Ahrendt S.R."/>
            <person name="Lipzen A."/>
            <person name="Sullivan W."/>
            <person name="Andreopoulos W.B."/>
            <person name="Clum A."/>
            <person name="Lindquist E."/>
            <person name="Daum C."/>
            <person name="Ramamoorthy G.K."/>
            <person name="Gryganskyi A."/>
            <person name="Culley D."/>
            <person name="Magnuson J.K."/>
            <person name="James T.Y."/>
            <person name="O'Malley M.A."/>
            <person name="Stajich J.E."/>
            <person name="Spatafora J.W."/>
            <person name="Visel A."/>
            <person name="Grigoriev I.V."/>
        </authorList>
    </citation>
    <scope>NUCLEOTIDE SEQUENCE [LARGE SCALE GENOMIC DNA]</scope>
    <source>
        <strain evidence="6 7">NRRL 2496</strain>
    </source>
</reference>
<keyword evidence="2 4" id="KW-0853">WD repeat</keyword>
<dbReference type="GO" id="GO:0005634">
    <property type="term" value="C:nucleus"/>
    <property type="evidence" value="ECO:0007669"/>
    <property type="project" value="TreeGrafter"/>
</dbReference>
<evidence type="ECO:0000256" key="3">
    <source>
        <dbReference type="ARBA" id="ARBA00022737"/>
    </source>
</evidence>
<evidence type="ECO:0000256" key="1">
    <source>
        <dbReference type="ARBA" id="ARBA00022553"/>
    </source>
</evidence>
<dbReference type="GO" id="GO:0006364">
    <property type="term" value="P:rRNA processing"/>
    <property type="evidence" value="ECO:0007669"/>
    <property type="project" value="EnsemblFungi"/>
</dbReference>
<dbReference type="PROSITE" id="PS50082">
    <property type="entry name" value="WD_REPEATS_2"/>
    <property type="match status" value="3"/>
</dbReference>
<dbReference type="PROSITE" id="PS50294">
    <property type="entry name" value="WD_REPEATS_REGION"/>
    <property type="match status" value="2"/>
</dbReference>
<dbReference type="PANTHER" id="PTHR14091:SF0">
    <property type="entry name" value="PERIODIC TRYPTOPHAN PROTEIN 1 HOMOLOG"/>
    <property type="match status" value="1"/>
</dbReference>
<proteinExistence type="predicted"/>
<dbReference type="InParanoid" id="A0A1X2HI87"/>
<dbReference type="EMBL" id="MCGN01000003">
    <property type="protein sequence ID" value="ORY98800.1"/>
    <property type="molecule type" value="Genomic_DNA"/>
</dbReference>
<dbReference type="STRING" id="13706.A0A1X2HI87"/>
<dbReference type="OrthoDB" id="270624at2759"/>
<dbReference type="PANTHER" id="PTHR14091">
    <property type="entry name" value="PERIODIC TRYPTOPHAN PROTEIN 1"/>
    <property type="match status" value="1"/>
</dbReference>
<keyword evidence="3" id="KW-0677">Repeat</keyword>
<feature type="region of interest" description="Disordered" evidence="5">
    <location>
        <begin position="53"/>
        <end position="86"/>
    </location>
</feature>
<keyword evidence="7" id="KW-1185">Reference proteome</keyword>
<dbReference type="PRINTS" id="PR00320">
    <property type="entry name" value="GPROTEINBRPT"/>
</dbReference>
<dbReference type="InterPro" id="IPR019775">
    <property type="entry name" value="WD40_repeat_CS"/>
</dbReference>
<feature type="repeat" description="WD" evidence="4">
    <location>
        <begin position="255"/>
        <end position="297"/>
    </location>
</feature>
<dbReference type="Gene3D" id="2.130.10.10">
    <property type="entry name" value="YVTN repeat-like/Quinoprotein amine dehydrogenase"/>
    <property type="match status" value="2"/>
</dbReference>
<dbReference type="OMA" id="CFVPRGV"/>
<feature type="compositionally biased region" description="Acidic residues" evidence="5">
    <location>
        <begin position="53"/>
        <end position="69"/>
    </location>
</feature>
<feature type="repeat" description="WD" evidence="4">
    <location>
        <begin position="298"/>
        <end position="340"/>
    </location>
</feature>
<organism evidence="6 7">
    <name type="scientific">Syncephalastrum racemosum</name>
    <name type="common">Filamentous fungus</name>
    <dbReference type="NCBI Taxonomy" id="13706"/>
    <lineage>
        <taxon>Eukaryota</taxon>
        <taxon>Fungi</taxon>
        <taxon>Fungi incertae sedis</taxon>
        <taxon>Mucoromycota</taxon>
        <taxon>Mucoromycotina</taxon>
        <taxon>Mucoromycetes</taxon>
        <taxon>Mucorales</taxon>
        <taxon>Syncephalastraceae</taxon>
        <taxon>Syncephalastrum</taxon>
    </lineage>
</organism>
<dbReference type="InterPro" id="IPR015943">
    <property type="entry name" value="WD40/YVTN_repeat-like_dom_sf"/>
</dbReference>
<feature type="repeat" description="WD" evidence="4">
    <location>
        <begin position="389"/>
        <end position="431"/>
    </location>
</feature>
<evidence type="ECO:0000313" key="6">
    <source>
        <dbReference type="EMBL" id="ORY98800.1"/>
    </source>
</evidence>
<dbReference type="InterPro" id="IPR001680">
    <property type="entry name" value="WD40_rpt"/>
</dbReference>
<sequence length="480" mass="53598">MISALQWVRKGAAKEHPEKFKLNEEEMDEFQKIASERLIDAKMDLKAAREAAMDVDMDGSSDEEDDANMEEDKAAETGAAASQGDDDLAEYNLDTYDEEIAADQEQGKAGMFAGRKDIAYYKDEKDDPYVTLKDKELEEEEEKDELRIMPTDNLLLAAKTEDDVSQLEVHVYEKEEENLYTHHDIILPSFPLCIEWIDFHTGDKAGAEGAGNYVAIGTFEPDIEIWNLDVVDTMIPQTILGHTNKEKKRSKKVNDKYHVDAVMDLAWNKQHRNFLLSSSADKTVKLWDLSNSTCVQSYNHHQDKVQSVSWNPAEATVFLTGAYDRTICVLDARSPEATARWTVGSDVESLAWDVHNPTHFYVATEDGMVQYFDVRAVNNGVGAKSLFTLQAHDGAVSALDINPVLPGCIATGSTDKQVKIWNTANNKPSMVTSKNFELGHIFSARFCPDSPYDLALAGSAGQVHVWDISKNPGVRQAYGQ</sequence>
<dbReference type="Pfam" id="PF00400">
    <property type="entry name" value="WD40"/>
    <property type="match status" value="4"/>
</dbReference>
<gene>
    <name evidence="6" type="ORF">BCR43DRAFT_455105</name>
</gene>
<evidence type="ECO:0000313" key="7">
    <source>
        <dbReference type="Proteomes" id="UP000242180"/>
    </source>
</evidence>
<dbReference type="PROSITE" id="PS00678">
    <property type="entry name" value="WD_REPEATS_1"/>
    <property type="match status" value="1"/>
</dbReference>
<comment type="caution">
    <text evidence="6">The sequence shown here is derived from an EMBL/GenBank/DDBJ whole genome shotgun (WGS) entry which is preliminary data.</text>
</comment>
<evidence type="ECO:0000256" key="2">
    <source>
        <dbReference type="ARBA" id="ARBA00022574"/>
    </source>
</evidence>
<dbReference type="AlphaFoldDB" id="A0A1X2HI87"/>
<dbReference type="SUPFAM" id="SSF50978">
    <property type="entry name" value="WD40 repeat-like"/>
    <property type="match status" value="1"/>
</dbReference>
<dbReference type="InterPro" id="IPR020472">
    <property type="entry name" value="WD40_PAC1"/>
</dbReference>
<accession>A0A1X2HI87</accession>
<keyword evidence="1" id="KW-0597">Phosphoprotein</keyword>
<name>A0A1X2HI87_SYNRA</name>
<dbReference type="InterPro" id="IPR044285">
    <property type="entry name" value="PWP1"/>
</dbReference>
<dbReference type="Proteomes" id="UP000242180">
    <property type="component" value="Unassembled WGS sequence"/>
</dbReference>
<dbReference type="SMART" id="SM00320">
    <property type="entry name" value="WD40"/>
    <property type="match status" value="5"/>
</dbReference>